<dbReference type="Proteomes" id="UP000752696">
    <property type="component" value="Unassembled WGS sequence"/>
</dbReference>
<reference evidence="1" key="1">
    <citation type="submission" date="2020-07" db="EMBL/GenBank/DDBJ databases">
        <authorList>
            <person name="Nazaruddin N."/>
        </authorList>
    </citation>
    <scope>NUCLEOTIDE SEQUENCE</scope>
</reference>
<evidence type="ECO:0000313" key="2">
    <source>
        <dbReference type="Proteomes" id="UP000752696"/>
    </source>
</evidence>
<accession>A0A6V7H3N3</accession>
<comment type="caution">
    <text evidence="1">The sequence shown here is derived from an EMBL/GenBank/DDBJ whole genome shotgun (WGS) entry which is preliminary data.</text>
</comment>
<gene>
    <name evidence="1" type="ORF">MHI_LOCUS455976</name>
</gene>
<proteinExistence type="predicted"/>
<name>A0A6V7H3N3_9HYME</name>
<evidence type="ECO:0000313" key="1">
    <source>
        <dbReference type="EMBL" id="CAD1474226.1"/>
    </source>
</evidence>
<sequence>MQLEYSAGGGIQKFFGKYTEDRIFGQVAQELTATYLLFINISMRYESMMSKSKQKIVRSILRKEAFYPELMMDPRKMLMYGLASGERL</sequence>
<dbReference type="EMBL" id="CAJDYZ010007355">
    <property type="protein sequence ID" value="CAD1474226.1"/>
    <property type="molecule type" value="Genomic_DNA"/>
</dbReference>
<keyword evidence="2" id="KW-1185">Reference proteome</keyword>
<organism evidence="1 2">
    <name type="scientific">Heterotrigona itama</name>
    <dbReference type="NCBI Taxonomy" id="395501"/>
    <lineage>
        <taxon>Eukaryota</taxon>
        <taxon>Metazoa</taxon>
        <taxon>Ecdysozoa</taxon>
        <taxon>Arthropoda</taxon>
        <taxon>Hexapoda</taxon>
        <taxon>Insecta</taxon>
        <taxon>Pterygota</taxon>
        <taxon>Neoptera</taxon>
        <taxon>Endopterygota</taxon>
        <taxon>Hymenoptera</taxon>
        <taxon>Apocrita</taxon>
        <taxon>Aculeata</taxon>
        <taxon>Apoidea</taxon>
        <taxon>Anthophila</taxon>
        <taxon>Apidae</taxon>
        <taxon>Heterotrigona</taxon>
    </lineage>
</organism>
<protein>
    <submittedName>
        <fullName evidence="1">Uncharacterized protein</fullName>
    </submittedName>
</protein>
<dbReference type="AlphaFoldDB" id="A0A6V7H3N3"/>